<protein>
    <submittedName>
        <fullName evidence="2">DnaA protein</fullName>
    </submittedName>
</protein>
<dbReference type="Gene3D" id="3.40.50.300">
    <property type="entry name" value="P-loop containing nucleotide triphosphate hydrolases"/>
    <property type="match status" value="2"/>
</dbReference>
<evidence type="ECO:0000313" key="2">
    <source>
        <dbReference type="EMBL" id="SEP01179.1"/>
    </source>
</evidence>
<dbReference type="Proteomes" id="UP000198893">
    <property type="component" value="Unassembled WGS sequence"/>
</dbReference>
<dbReference type="PANTHER" id="PTHR30050:SF5">
    <property type="entry name" value="DNAA REGULATORY INACTIVATOR HDA"/>
    <property type="match status" value="1"/>
</dbReference>
<proteinExistence type="predicted"/>
<accession>A0A1H8UD77</accession>
<dbReference type="EMBL" id="FODS01000019">
    <property type="protein sequence ID" value="SEP01179.1"/>
    <property type="molecule type" value="Genomic_DNA"/>
</dbReference>
<dbReference type="Gene3D" id="1.10.8.60">
    <property type="match status" value="1"/>
</dbReference>
<dbReference type="STRING" id="569882.SAMN04490248_11965"/>
<dbReference type="SUPFAM" id="SSF52540">
    <property type="entry name" value="P-loop containing nucleoside triphosphate hydrolases"/>
    <property type="match status" value="1"/>
</dbReference>
<gene>
    <name evidence="2" type="ORF">SAMN04490248_11965</name>
</gene>
<dbReference type="Pfam" id="PF22688">
    <property type="entry name" value="Hda_lid"/>
    <property type="match status" value="1"/>
</dbReference>
<dbReference type="RefSeq" id="WP_093119579.1">
    <property type="nucleotide sequence ID" value="NZ_FODS01000019.1"/>
</dbReference>
<dbReference type="GO" id="GO:0005886">
    <property type="term" value="C:plasma membrane"/>
    <property type="evidence" value="ECO:0007669"/>
    <property type="project" value="TreeGrafter"/>
</dbReference>
<reference evidence="2 3" key="1">
    <citation type="submission" date="2016-10" db="EMBL/GenBank/DDBJ databases">
        <authorList>
            <person name="de Groot N.N."/>
        </authorList>
    </citation>
    <scope>NUCLEOTIDE SEQUENCE [LARGE SCALE GENOMIC DNA]</scope>
    <source>
        <strain evidence="2 3">DSM 27842</strain>
    </source>
</reference>
<dbReference type="AlphaFoldDB" id="A0A1H8UD77"/>
<organism evidence="2 3">
    <name type="scientific">Salinihabitans flavidus</name>
    <dbReference type="NCBI Taxonomy" id="569882"/>
    <lineage>
        <taxon>Bacteria</taxon>
        <taxon>Pseudomonadati</taxon>
        <taxon>Pseudomonadota</taxon>
        <taxon>Alphaproteobacteria</taxon>
        <taxon>Rhodobacterales</taxon>
        <taxon>Roseobacteraceae</taxon>
        <taxon>Salinihabitans</taxon>
    </lineage>
</organism>
<dbReference type="InterPro" id="IPR055199">
    <property type="entry name" value="Hda_lid"/>
</dbReference>
<evidence type="ECO:0000313" key="3">
    <source>
        <dbReference type="Proteomes" id="UP000198893"/>
    </source>
</evidence>
<keyword evidence="3" id="KW-1185">Reference proteome</keyword>
<name>A0A1H8UD77_9RHOB</name>
<feature type="domain" description="Hda lid" evidence="1">
    <location>
        <begin position="174"/>
        <end position="219"/>
    </location>
</feature>
<dbReference type="PANTHER" id="PTHR30050">
    <property type="entry name" value="CHROMOSOMAL REPLICATION INITIATOR PROTEIN DNAA"/>
    <property type="match status" value="1"/>
</dbReference>
<dbReference type="InterPro" id="IPR027417">
    <property type="entry name" value="P-loop_NTPase"/>
</dbReference>
<evidence type="ECO:0000259" key="1">
    <source>
        <dbReference type="Pfam" id="PF22688"/>
    </source>
</evidence>
<dbReference type="OrthoDB" id="7390113at2"/>
<dbReference type="GO" id="GO:0006270">
    <property type="term" value="P:DNA replication initiation"/>
    <property type="evidence" value="ECO:0007669"/>
    <property type="project" value="TreeGrafter"/>
</dbReference>
<dbReference type="GO" id="GO:0003688">
    <property type="term" value="F:DNA replication origin binding"/>
    <property type="evidence" value="ECO:0007669"/>
    <property type="project" value="TreeGrafter"/>
</dbReference>
<sequence length="222" mass="23881">MAEQLSLNLPARPALGRDDFFVTPANAVALGLIERWPDWSGRKLVLIGPEGAGKTHLTHVWAALSGGGIVAASDLPEADIPTLARSPVAVEDVPAIAGRRSAEQALFHLHNLVLAEGHSLLLSGQSEPGQWKLSLPDLASRMQGTTVARLDQPDDMLLTALLAKLFADRQLVPTPGTIPYLLRRMDRSFAAARALVERLDRASLSQKRPITRAFAAKVLNAN</sequence>